<dbReference type="Gene3D" id="3.40.50.720">
    <property type="entry name" value="NAD(P)-binding Rossmann-like Domain"/>
    <property type="match status" value="1"/>
</dbReference>
<dbReference type="SUPFAM" id="SSF51735">
    <property type="entry name" value="NAD(P)-binding Rossmann-fold domains"/>
    <property type="match status" value="1"/>
</dbReference>
<evidence type="ECO:0000256" key="1">
    <source>
        <dbReference type="ARBA" id="ARBA00006484"/>
    </source>
</evidence>
<name>A0A8X7TBS9_CANPA</name>
<evidence type="ECO:0000256" key="2">
    <source>
        <dbReference type="ARBA" id="ARBA00023002"/>
    </source>
</evidence>
<dbReference type="InterPro" id="IPR036291">
    <property type="entry name" value="NAD(P)-bd_dom_sf"/>
</dbReference>
<dbReference type="Pfam" id="PF00106">
    <property type="entry name" value="adh_short"/>
    <property type="match status" value="1"/>
</dbReference>
<gene>
    <name evidence="4" type="ORF">FOB60_003883</name>
</gene>
<dbReference type="PANTHER" id="PTHR24322">
    <property type="entry name" value="PKSB"/>
    <property type="match status" value="1"/>
</dbReference>
<reference evidence="4" key="1">
    <citation type="submission" date="2020-03" db="EMBL/GenBank/DDBJ databases">
        <title>FDA dAtabase for Regulatory Grade micrObial Sequences (FDA-ARGOS): Supporting development and validation of Infectious Disease Dx tests.</title>
        <authorList>
            <person name="Campos J."/>
            <person name="Goldberg B."/>
            <person name="Tallon L."/>
            <person name="Sadzewicz L."/>
            <person name="Vavikolanu K."/>
            <person name="Mehta A."/>
            <person name="Aluvathingal J."/>
            <person name="Nadendla S."/>
            <person name="Nandy P."/>
            <person name="Geyer C."/>
            <person name="Yan Y."/>
            <person name="Sichtig H."/>
        </authorList>
    </citation>
    <scope>NUCLEOTIDE SEQUENCE [LARGE SCALE GENOMIC DNA]</scope>
    <source>
        <strain evidence="4">FDAARGOS_652</strain>
    </source>
</reference>
<proteinExistence type="inferred from homology"/>
<dbReference type="AlphaFoldDB" id="A0A8X7TBS9"/>
<keyword evidence="2" id="KW-0560">Oxidoreductase</keyword>
<evidence type="ECO:0000313" key="5">
    <source>
        <dbReference type="Proteomes" id="UP000590412"/>
    </source>
</evidence>
<evidence type="ECO:0000256" key="3">
    <source>
        <dbReference type="RuleBase" id="RU000363"/>
    </source>
</evidence>
<comment type="caution">
    <text evidence="4">The sequence shown here is derived from an EMBL/GenBank/DDBJ whole genome shotgun (WGS) entry which is preliminary data.</text>
</comment>
<dbReference type="EMBL" id="JABWAB010000005">
    <property type="protein sequence ID" value="KAF6051215.1"/>
    <property type="molecule type" value="Genomic_DNA"/>
</dbReference>
<dbReference type="OrthoDB" id="10253736at2759"/>
<dbReference type="InterPro" id="IPR002347">
    <property type="entry name" value="SDR_fam"/>
</dbReference>
<sequence length="347" mass="38163">MFFTTYLLIRFIYWINYIFRQLSNLLIGTVLEHKFDLALVTGGGSGLGKEFVLQLVSRKVRVVVLDITIPQETERVVGVTYFKCDVSNREHVLEVQKQVQSSIGIVTILINNAAIATGKPLLDLSFQEIEKTIQTNLMSSFYTIKAYLPSMISIERGYIVTIASVLGYMSPARLSAYGASKSGLIALHESLTYELGSPTFSSNGIKTLLVCPGQISTTMFKGVRTPTQIFAPELDPKFVASYVISAISQGRRGEIKLPFYGKFLPLFRAFPWPIVALARKLSGIDKSMANFKAKVSRVASSVSSMISRSRNGSSENSPMLLRGSSIASPQASISLNVEEENNVEMSA</sequence>
<evidence type="ECO:0000313" key="4">
    <source>
        <dbReference type="EMBL" id="KAF6051215.1"/>
    </source>
</evidence>
<protein>
    <submittedName>
        <fullName evidence="4">Short chain dehydrogenase family protein</fullName>
    </submittedName>
</protein>
<dbReference type="GO" id="GO:0016616">
    <property type="term" value="F:oxidoreductase activity, acting on the CH-OH group of donors, NAD or NADP as acceptor"/>
    <property type="evidence" value="ECO:0007669"/>
    <property type="project" value="TreeGrafter"/>
</dbReference>
<dbReference type="PRINTS" id="PR00080">
    <property type="entry name" value="SDRFAMILY"/>
</dbReference>
<accession>A0A8X7TBS9</accession>
<dbReference type="CDD" id="cd05339">
    <property type="entry name" value="17beta-HSDXI-like_SDR_c"/>
    <property type="match status" value="1"/>
</dbReference>
<comment type="similarity">
    <text evidence="1 3">Belongs to the short-chain dehydrogenases/reductases (SDR) family.</text>
</comment>
<dbReference type="Proteomes" id="UP000590412">
    <property type="component" value="Unassembled WGS sequence"/>
</dbReference>
<dbReference type="PANTHER" id="PTHR24322:SF736">
    <property type="entry name" value="RETINOL DEHYDROGENASE 10"/>
    <property type="match status" value="1"/>
</dbReference>
<dbReference type="PRINTS" id="PR00081">
    <property type="entry name" value="GDHRDH"/>
</dbReference>
<organism evidence="4 5">
    <name type="scientific">Candida parapsilosis</name>
    <name type="common">Yeast</name>
    <dbReference type="NCBI Taxonomy" id="5480"/>
    <lineage>
        <taxon>Eukaryota</taxon>
        <taxon>Fungi</taxon>
        <taxon>Dikarya</taxon>
        <taxon>Ascomycota</taxon>
        <taxon>Saccharomycotina</taxon>
        <taxon>Pichiomycetes</taxon>
        <taxon>Debaryomycetaceae</taxon>
        <taxon>Candida/Lodderomyces clade</taxon>
        <taxon>Candida</taxon>
    </lineage>
</organism>